<feature type="domain" description="Isopenicillin N synthase-like Fe(2+) 2OG dioxygenase" evidence="5">
    <location>
        <begin position="58"/>
        <end position="133"/>
    </location>
</feature>
<sequence>MTRWIQSSGFFQIVNHDIPIFVLDEMLQGDRKFYKKDINFKKQYYIRDIMKKYCSYNKAFPHPKLTIGTSKHYDYEFLTHPLKDHIIGLQVLHQNQWVDVPPRRGALGVKIGYLLRVNISMYIRGEHTVLANKVGTTVLVLCSFMFTEGNPQKYHATIVKNYRWCYH</sequence>
<organism evidence="6">
    <name type="scientific">Solanum lycopersicum</name>
    <name type="common">Tomato</name>
    <name type="synonym">Lycopersicon esculentum</name>
    <dbReference type="NCBI Taxonomy" id="4081"/>
    <lineage>
        <taxon>Eukaryota</taxon>
        <taxon>Viridiplantae</taxon>
        <taxon>Streptophyta</taxon>
        <taxon>Embryophyta</taxon>
        <taxon>Tracheophyta</taxon>
        <taxon>Spermatophyta</taxon>
        <taxon>Magnoliopsida</taxon>
        <taxon>eudicotyledons</taxon>
        <taxon>Gunneridae</taxon>
        <taxon>Pentapetalae</taxon>
        <taxon>asterids</taxon>
        <taxon>lamiids</taxon>
        <taxon>Solanales</taxon>
        <taxon>Solanaceae</taxon>
        <taxon>Solanoideae</taxon>
        <taxon>Solaneae</taxon>
        <taxon>Solanum</taxon>
        <taxon>Solanum subgen. Lycopersicon</taxon>
    </lineage>
</organism>
<keyword evidence="3" id="KW-0560">Oxidoreductase</keyword>
<reference evidence="6" key="2">
    <citation type="submission" date="2019-01" db="UniProtKB">
        <authorList>
            <consortium name="EnsemblPlants"/>
        </authorList>
    </citation>
    <scope>IDENTIFICATION</scope>
    <source>
        <strain evidence="6">cv. Heinz 1706</strain>
    </source>
</reference>
<evidence type="ECO:0000313" key="6">
    <source>
        <dbReference type="EnsemblPlants" id="Solyc01g016640.2.1"/>
    </source>
</evidence>
<dbReference type="OMA" id="YIRGEHT"/>
<keyword evidence="7" id="KW-1185">Reference proteome</keyword>
<dbReference type="PaxDb" id="4081-Solyc01g016640.1.1"/>
<name>A0A3Q7ECF2_SOLLC</name>
<accession>A0A3Q7ECF2</accession>
<dbReference type="EnsemblPlants" id="Solyc01g016640.2.1">
    <property type="protein sequence ID" value="Solyc01g016640.2.1"/>
    <property type="gene ID" value="Solyc01g016640.2"/>
</dbReference>
<dbReference type="Proteomes" id="UP000004994">
    <property type="component" value="Chromosome 1"/>
</dbReference>
<dbReference type="InterPro" id="IPR044861">
    <property type="entry name" value="IPNS-like_FE2OG_OXY"/>
</dbReference>
<comment type="similarity">
    <text evidence="1">Belongs to the iron/ascorbate-dependent oxidoreductase family.</text>
</comment>
<proteinExistence type="inferred from homology"/>
<dbReference type="InterPro" id="IPR027443">
    <property type="entry name" value="IPNS-like_sf"/>
</dbReference>
<dbReference type="GO" id="GO:0046872">
    <property type="term" value="F:metal ion binding"/>
    <property type="evidence" value="ECO:0007669"/>
    <property type="project" value="UniProtKB-KW"/>
</dbReference>
<dbReference type="SUPFAM" id="SSF51197">
    <property type="entry name" value="Clavaminate synthase-like"/>
    <property type="match status" value="1"/>
</dbReference>
<keyword evidence="2" id="KW-0479">Metal-binding</keyword>
<dbReference type="PANTHER" id="PTHR10209:SF714">
    <property type="entry name" value="1-AMINOCYCLOPROPANE-1-CARBOXYLATE OXIDASE HOMOLOG 11-RELATED"/>
    <property type="match status" value="1"/>
</dbReference>
<dbReference type="InParanoid" id="A0A3Q7ECF2"/>
<dbReference type="GO" id="GO:0016491">
    <property type="term" value="F:oxidoreductase activity"/>
    <property type="evidence" value="ECO:0007669"/>
    <property type="project" value="UniProtKB-KW"/>
</dbReference>
<evidence type="ECO:0000256" key="3">
    <source>
        <dbReference type="ARBA" id="ARBA00023002"/>
    </source>
</evidence>
<dbReference type="Gramene" id="Solyc01g016640.2.1">
    <property type="protein sequence ID" value="Solyc01g016640.2.1"/>
    <property type="gene ID" value="Solyc01g016640.2"/>
</dbReference>
<dbReference type="PANTHER" id="PTHR10209">
    <property type="entry name" value="OXIDOREDUCTASE, 2OG-FE II OXYGENASE FAMILY PROTEIN"/>
    <property type="match status" value="1"/>
</dbReference>
<evidence type="ECO:0000259" key="5">
    <source>
        <dbReference type="Pfam" id="PF03171"/>
    </source>
</evidence>
<reference evidence="6" key="1">
    <citation type="journal article" date="2012" name="Nature">
        <title>The tomato genome sequence provides insights into fleshy fruit evolution.</title>
        <authorList>
            <consortium name="Tomato Genome Consortium"/>
        </authorList>
    </citation>
    <scope>NUCLEOTIDE SEQUENCE [LARGE SCALE GENOMIC DNA]</scope>
    <source>
        <strain evidence="6">cv. Heinz 1706</strain>
    </source>
</reference>
<evidence type="ECO:0000256" key="2">
    <source>
        <dbReference type="ARBA" id="ARBA00022723"/>
    </source>
</evidence>
<evidence type="ECO:0000256" key="1">
    <source>
        <dbReference type="ARBA" id="ARBA00008056"/>
    </source>
</evidence>
<dbReference type="AlphaFoldDB" id="A0A3Q7ECF2"/>
<evidence type="ECO:0000256" key="4">
    <source>
        <dbReference type="ARBA" id="ARBA00023004"/>
    </source>
</evidence>
<dbReference type="Gene3D" id="2.60.120.330">
    <property type="entry name" value="B-lactam Antibiotic, Isopenicillin N Synthase, Chain"/>
    <property type="match status" value="2"/>
</dbReference>
<protein>
    <recommendedName>
        <fullName evidence="5">Isopenicillin N synthase-like Fe(2+) 2OG dioxygenase domain-containing protein</fullName>
    </recommendedName>
</protein>
<dbReference type="Pfam" id="PF03171">
    <property type="entry name" value="2OG-FeII_Oxy"/>
    <property type="match status" value="1"/>
</dbReference>
<keyword evidence="4" id="KW-0408">Iron</keyword>
<evidence type="ECO:0000313" key="7">
    <source>
        <dbReference type="Proteomes" id="UP000004994"/>
    </source>
</evidence>